<evidence type="ECO:0000313" key="5">
    <source>
        <dbReference type="Proteomes" id="UP000030645"/>
    </source>
</evidence>
<feature type="region of interest" description="Disordered" evidence="2">
    <location>
        <begin position="78"/>
        <end position="116"/>
    </location>
</feature>
<dbReference type="PANTHER" id="PTHR10992">
    <property type="entry name" value="METHYLESTERASE FAMILY MEMBER"/>
    <property type="match status" value="1"/>
</dbReference>
<dbReference type="GO" id="GO:0080032">
    <property type="term" value="F:methyl jasmonate esterase activity"/>
    <property type="evidence" value="ECO:0007669"/>
    <property type="project" value="TreeGrafter"/>
</dbReference>
<proteinExistence type="predicted"/>
<dbReference type="GO" id="GO:0080031">
    <property type="term" value="F:methyl salicylate esterase activity"/>
    <property type="evidence" value="ECO:0007669"/>
    <property type="project" value="TreeGrafter"/>
</dbReference>
<dbReference type="InterPro" id="IPR000073">
    <property type="entry name" value="AB_hydrolase_1"/>
</dbReference>
<name>W9QNL9_9ROSA</name>
<dbReference type="InterPro" id="IPR029058">
    <property type="entry name" value="AB_hydrolase_fold"/>
</dbReference>
<dbReference type="SUPFAM" id="SSF53474">
    <property type="entry name" value="alpha/beta-Hydrolases"/>
    <property type="match status" value="1"/>
</dbReference>
<gene>
    <name evidence="4" type="ORF">L484_026437</name>
</gene>
<dbReference type="eggNOG" id="ENOG502QTKA">
    <property type="taxonomic scope" value="Eukaryota"/>
</dbReference>
<keyword evidence="5" id="KW-1185">Reference proteome</keyword>
<dbReference type="Gene3D" id="3.40.50.1820">
    <property type="entry name" value="alpha/beta hydrolase"/>
    <property type="match status" value="1"/>
</dbReference>
<dbReference type="OrthoDB" id="1263307at2759"/>
<sequence>MGNSLVCFSPHKEVMNLQRQNSKKPPLSSRSTKKQRQKNHDHDHDHQSVTGDEDDLALKQQALAAALLFREYQKNGNSEPYMSRSTSVVYPSPAGKKQPFPRSSSTSRQRFASDKTSVLHPRELVTSLDPKSTEGLETNHFILVHGGGFGAWCWYKTMTLLLERGFRVDAVDLTGSGVHSSDTNSITSLAQYVKPLTDILEKLEDGKKVILVGHDFGGACISYAMELFPTRIAKAIFVAATMLASGQSTLDLFSRQIGPNDLMQQAQIFLFANGKDHLPTAIDHNKELVKDLFFNQSPSKDVALASVSMRPIPFAPVMEKLSLSDANYGSVRRFYIVTSEDHAITAALQETMIDSNPPEQFFRIKGSDHSPFFSRPQALHKILVDIAQITTK</sequence>
<dbReference type="GO" id="GO:0080030">
    <property type="term" value="F:methyl indole-3-acetate esterase activity"/>
    <property type="evidence" value="ECO:0007669"/>
    <property type="project" value="TreeGrafter"/>
</dbReference>
<dbReference type="EMBL" id="KE343883">
    <property type="protein sequence ID" value="EXB44855.1"/>
    <property type="molecule type" value="Genomic_DNA"/>
</dbReference>
<dbReference type="PANTHER" id="PTHR10992:SF1025">
    <property type="entry name" value="METHYLESTERASE 15, CHLOROPLASTIC-RELATED"/>
    <property type="match status" value="1"/>
</dbReference>
<keyword evidence="1" id="KW-0378">Hydrolase</keyword>
<reference evidence="5" key="1">
    <citation type="submission" date="2013-01" db="EMBL/GenBank/DDBJ databases">
        <title>Draft Genome Sequence of a Mulberry Tree, Morus notabilis C.K. Schneid.</title>
        <authorList>
            <person name="He N."/>
            <person name="Zhao S."/>
        </authorList>
    </citation>
    <scope>NUCLEOTIDE SEQUENCE</scope>
</reference>
<evidence type="ECO:0000313" key="4">
    <source>
        <dbReference type="EMBL" id="EXB44855.1"/>
    </source>
</evidence>
<feature type="region of interest" description="Disordered" evidence="2">
    <location>
        <begin position="1"/>
        <end position="53"/>
    </location>
</feature>
<accession>W9QNL9</accession>
<dbReference type="GO" id="GO:0009694">
    <property type="term" value="P:jasmonic acid metabolic process"/>
    <property type="evidence" value="ECO:0007669"/>
    <property type="project" value="TreeGrafter"/>
</dbReference>
<evidence type="ECO:0000256" key="1">
    <source>
        <dbReference type="ARBA" id="ARBA00022801"/>
    </source>
</evidence>
<dbReference type="AlphaFoldDB" id="W9QNL9"/>
<dbReference type="Pfam" id="PF12697">
    <property type="entry name" value="Abhydrolase_6"/>
    <property type="match status" value="1"/>
</dbReference>
<dbReference type="KEGG" id="mnt:21409094"/>
<evidence type="ECO:0000259" key="3">
    <source>
        <dbReference type="Pfam" id="PF12697"/>
    </source>
</evidence>
<dbReference type="FunFam" id="3.40.50.1820:FF:000025">
    <property type="entry name" value="putative methylesterase 11, chloroplastic"/>
    <property type="match status" value="1"/>
</dbReference>
<dbReference type="GO" id="GO:0009696">
    <property type="term" value="P:salicylic acid metabolic process"/>
    <property type="evidence" value="ECO:0007669"/>
    <property type="project" value="TreeGrafter"/>
</dbReference>
<dbReference type="Proteomes" id="UP000030645">
    <property type="component" value="Unassembled WGS sequence"/>
</dbReference>
<feature type="domain" description="AB hydrolase-1" evidence="3">
    <location>
        <begin position="142"/>
        <end position="379"/>
    </location>
</feature>
<feature type="compositionally biased region" description="Polar residues" evidence="2">
    <location>
        <begin position="78"/>
        <end position="89"/>
    </location>
</feature>
<feature type="compositionally biased region" description="Polar residues" evidence="2">
    <location>
        <begin position="101"/>
        <end position="116"/>
    </location>
</feature>
<protein>
    <recommendedName>
        <fullName evidence="3">AB hydrolase-1 domain-containing protein</fullName>
    </recommendedName>
</protein>
<evidence type="ECO:0000256" key="2">
    <source>
        <dbReference type="SAM" id="MobiDB-lite"/>
    </source>
</evidence>
<dbReference type="InterPro" id="IPR045889">
    <property type="entry name" value="MES/HNL"/>
</dbReference>
<organism evidence="4 5">
    <name type="scientific">Morus notabilis</name>
    <dbReference type="NCBI Taxonomy" id="981085"/>
    <lineage>
        <taxon>Eukaryota</taxon>
        <taxon>Viridiplantae</taxon>
        <taxon>Streptophyta</taxon>
        <taxon>Embryophyta</taxon>
        <taxon>Tracheophyta</taxon>
        <taxon>Spermatophyta</taxon>
        <taxon>Magnoliopsida</taxon>
        <taxon>eudicotyledons</taxon>
        <taxon>Gunneridae</taxon>
        <taxon>Pentapetalae</taxon>
        <taxon>rosids</taxon>
        <taxon>fabids</taxon>
        <taxon>Rosales</taxon>
        <taxon>Moraceae</taxon>
        <taxon>Moreae</taxon>
        <taxon>Morus</taxon>
    </lineage>
</organism>
<feature type="compositionally biased region" description="Basic and acidic residues" evidence="2">
    <location>
        <begin position="38"/>
        <end position="47"/>
    </location>
</feature>